<organism evidence="1 2">
    <name type="scientific">Chitinimonas prasina</name>
    <dbReference type="NCBI Taxonomy" id="1434937"/>
    <lineage>
        <taxon>Bacteria</taxon>
        <taxon>Pseudomonadati</taxon>
        <taxon>Pseudomonadota</taxon>
        <taxon>Betaproteobacteria</taxon>
        <taxon>Neisseriales</taxon>
        <taxon>Chitinibacteraceae</taxon>
        <taxon>Chitinimonas</taxon>
    </lineage>
</organism>
<name>A0ABQ5YEA5_9NEIS</name>
<dbReference type="Proteomes" id="UP001156706">
    <property type="component" value="Unassembled WGS sequence"/>
</dbReference>
<dbReference type="InterPro" id="IPR009493">
    <property type="entry name" value="P2_GpE"/>
</dbReference>
<evidence type="ECO:0008006" key="3">
    <source>
        <dbReference type="Google" id="ProtNLM"/>
    </source>
</evidence>
<dbReference type="Pfam" id="PF06528">
    <property type="entry name" value="Phage_P2_GpE"/>
    <property type="match status" value="1"/>
</dbReference>
<evidence type="ECO:0000313" key="1">
    <source>
        <dbReference type="EMBL" id="GLR13275.1"/>
    </source>
</evidence>
<dbReference type="EMBL" id="BSOG01000002">
    <property type="protein sequence ID" value="GLR13275.1"/>
    <property type="molecule type" value="Genomic_DNA"/>
</dbReference>
<accession>A0ABQ5YEA5</accession>
<evidence type="ECO:0000313" key="2">
    <source>
        <dbReference type="Proteomes" id="UP001156706"/>
    </source>
</evidence>
<gene>
    <name evidence="1" type="ORF">GCM10007907_20650</name>
</gene>
<proteinExistence type="predicted"/>
<keyword evidence="2" id="KW-1185">Reference proteome</keyword>
<reference evidence="2" key="1">
    <citation type="journal article" date="2019" name="Int. J. Syst. Evol. Microbiol.">
        <title>The Global Catalogue of Microorganisms (GCM) 10K type strain sequencing project: providing services to taxonomists for standard genome sequencing and annotation.</title>
        <authorList>
            <consortium name="The Broad Institute Genomics Platform"/>
            <consortium name="The Broad Institute Genome Sequencing Center for Infectious Disease"/>
            <person name="Wu L."/>
            <person name="Ma J."/>
        </authorList>
    </citation>
    <scope>NUCLEOTIDE SEQUENCE [LARGE SCALE GENOMIC DNA]</scope>
    <source>
        <strain evidence="2">NBRC 110044</strain>
    </source>
</reference>
<comment type="caution">
    <text evidence="1">The sequence shown here is derived from an EMBL/GenBank/DDBJ whole genome shotgun (WGS) entry which is preliminary data.</text>
</comment>
<protein>
    <recommendedName>
        <fullName evidence="3">GpE family phage tail protein</fullName>
    </recommendedName>
</protein>
<sequence>MWHGDYQFFATDFAEGASLPDRVEDAMADIATIFHWPPDAMTDMTLTELAEWRERARVRSGTDA</sequence>